<comment type="subcellular location">
    <subcellularLocation>
        <location evidence="1">Cell membrane</location>
        <topology evidence="1">Multi-pass membrane protein</topology>
    </subcellularLocation>
</comment>
<evidence type="ECO:0000256" key="6">
    <source>
        <dbReference type="SAM" id="Phobius"/>
    </source>
</evidence>
<feature type="transmembrane region" description="Helical" evidence="6">
    <location>
        <begin position="176"/>
        <end position="199"/>
    </location>
</feature>
<evidence type="ECO:0000313" key="7">
    <source>
        <dbReference type="EMBL" id="ASN82031.1"/>
    </source>
</evidence>
<dbReference type="InterPro" id="IPR002797">
    <property type="entry name" value="Polysacc_synth"/>
</dbReference>
<reference evidence="7 8" key="1">
    <citation type="submission" date="2017-05" db="EMBL/GenBank/DDBJ databases">
        <title>The complete genome sequence of Deinococcus ficus isolated from the rhizosphere of the Ficus religiosa L. in Taiwan.</title>
        <authorList>
            <person name="Wu K.-M."/>
            <person name="Liao T.-L."/>
            <person name="Liu Y.-M."/>
            <person name="Young C.-C."/>
            <person name="Tsai S.-F."/>
        </authorList>
    </citation>
    <scope>NUCLEOTIDE SEQUENCE [LARGE SCALE GENOMIC DNA]</scope>
    <source>
        <strain evidence="7 8">CC-FR2-10</strain>
    </source>
</reference>
<sequence length="414" mass="46502">MSSIVPRIPSKYNVLLLFCAQGAKFLALAISLILLPTFDTSTWGQYIFIQSLSIWLSLIIEYGFNIANVGRIARVSKDELSFECRLALAESFAGRSIIFLVLLIAIVAFTPVIELKMQISLNTLLFVLMAAAGIGTMPTWFFQFTDRIYVIALAEVASAILSIACLFLLAHQTINILNWSAATAMIAIVISLIVNFIAIKEVTWHTVPLRHSFCILKKSFTYFVYNSSVGIYNAGTTVLVGSLYGISLSGAYGVADRITRLINSIISPIIKVYFPKFTLLYISNKRLYYMQLSNVLLISIICFYFISLLLFLFFPLLVRNFNIATTELIEMGQVLSVAIFFVNMSTIISFFWILPTKRSIHFNYITLSAAFINTCGILILKYFDIDNIAYSVLTSEIFVLLALILLLHKGRKEK</sequence>
<feature type="transmembrane region" description="Helical" evidence="6">
    <location>
        <begin position="47"/>
        <end position="67"/>
    </location>
</feature>
<accession>A0A221SZI4</accession>
<feature type="transmembrane region" description="Helical" evidence="6">
    <location>
        <begin position="361"/>
        <end position="382"/>
    </location>
</feature>
<feature type="transmembrane region" description="Helical" evidence="6">
    <location>
        <begin position="220"/>
        <end position="246"/>
    </location>
</feature>
<evidence type="ECO:0000256" key="4">
    <source>
        <dbReference type="ARBA" id="ARBA00022989"/>
    </source>
</evidence>
<feature type="transmembrane region" description="Helical" evidence="6">
    <location>
        <begin position="119"/>
        <end position="141"/>
    </location>
</feature>
<feature type="transmembrane region" description="Helical" evidence="6">
    <location>
        <begin position="92"/>
        <end position="113"/>
    </location>
</feature>
<keyword evidence="5 6" id="KW-0472">Membrane</keyword>
<keyword evidence="2" id="KW-1003">Cell membrane</keyword>
<feature type="transmembrane region" description="Helical" evidence="6">
    <location>
        <begin position="12"/>
        <end position="35"/>
    </location>
</feature>
<evidence type="ECO:0000313" key="8">
    <source>
        <dbReference type="Proteomes" id="UP000259030"/>
    </source>
</evidence>
<organism evidence="7 8">
    <name type="scientific">Deinococcus ficus</name>
    <dbReference type="NCBI Taxonomy" id="317577"/>
    <lineage>
        <taxon>Bacteria</taxon>
        <taxon>Thermotogati</taxon>
        <taxon>Deinococcota</taxon>
        <taxon>Deinococci</taxon>
        <taxon>Deinococcales</taxon>
        <taxon>Deinococcaceae</taxon>
        <taxon>Deinococcus</taxon>
    </lineage>
</organism>
<keyword evidence="4 6" id="KW-1133">Transmembrane helix</keyword>
<protein>
    <recommendedName>
        <fullName evidence="9">Flippase</fullName>
    </recommendedName>
</protein>
<feature type="transmembrane region" description="Helical" evidence="6">
    <location>
        <begin position="258"/>
        <end position="274"/>
    </location>
</feature>
<feature type="transmembrane region" description="Helical" evidence="6">
    <location>
        <begin position="388"/>
        <end position="407"/>
    </location>
</feature>
<dbReference type="EMBL" id="CP021081">
    <property type="protein sequence ID" value="ASN82031.1"/>
    <property type="molecule type" value="Genomic_DNA"/>
</dbReference>
<dbReference type="GO" id="GO:0005886">
    <property type="term" value="C:plasma membrane"/>
    <property type="evidence" value="ECO:0007669"/>
    <property type="project" value="UniProtKB-SubCell"/>
</dbReference>
<dbReference type="PANTHER" id="PTHR30250">
    <property type="entry name" value="PST FAMILY PREDICTED COLANIC ACID TRANSPORTER"/>
    <property type="match status" value="1"/>
</dbReference>
<gene>
    <name evidence="7" type="ORF">DFI_05255</name>
</gene>
<evidence type="ECO:0008006" key="9">
    <source>
        <dbReference type="Google" id="ProtNLM"/>
    </source>
</evidence>
<evidence type="ECO:0000256" key="2">
    <source>
        <dbReference type="ARBA" id="ARBA00022475"/>
    </source>
</evidence>
<keyword evidence="8" id="KW-1185">Reference proteome</keyword>
<dbReference type="KEGG" id="dfc:DFI_05255"/>
<dbReference type="Proteomes" id="UP000259030">
    <property type="component" value="Chromosome"/>
</dbReference>
<dbReference type="PANTHER" id="PTHR30250:SF11">
    <property type="entry name" value="O-ANTIGEN TRANSPORTER-RELATED"/>
    <property type="match status" value="1"/>
</dbReference>
<feature type="transmembrane region" description="Helical" evidence="6">
    <location>
        <begin position="295"/>
        <end position="314"/>
    </location>
</feature>
<dbReference type="InterPro" id="IPR050833">
    <property type="entry name" value="Poly_Biosynth_Transport"/>
</dbReference>
<dbReference type="AlphaFoldDB" id="A0A221SZI4"/>
<evidence type="ECO:0000256" key="5">
    <source>
        <dbReference type="ARBA" id="ARBA00023136"/>
    </source>
</evidence>
<feature type="transmembrane region" description="Helical" evidence="6">
    <location>
        <begin position="334"/>
        <end position="354"/>
    </location>
</feature>
<evidence type="ECO:0000256" key="1">
    <source>
        <dbReference type="ARBA" id="ARBA00004651"/>
    </source>
</evidence>
<name>A0A221SZI4_9DEIO</name>
<keyword evidence="3 6" id="KW-0812">Transmembrane</keyword>
<dbReference type="Pfam" id="PF01943">
    <property type="entry name" value="Polysacc_synt"/>
    <property type="match status" value="1"/>
</dbReference>
<evidence type="ECO:0000256" key="3">
    <source>
        <dbReference type="ARBA" id="ARBA00022692"/>
    </source>
</evidence>
<dbReference type="RefSeq" id="WP_081426031.1">
    <property type="nucleotide sequence ID" value="NZ_CP021081.1"/>
</dbReference>
<proteinExistence type="predicted"/>
<feature type="transmembrane region" description="Helical" evidence="6">
    <location>
        <begin position="148"/>
        <end position="170"/>
    </location>
</feature>